<protein>
    <recommendedName>
        <fullName evidence="1">HMA domain-containing protein</fullName>
    </recommendedName>
</protein>
<proteinExistence type="predicted"/>
<dbReference type="EMBL" id="SPHZ02000005">
    <property type="protein sequence ID" value="KAF0916891.1"/>
    <property type="molecule type" value="Genomic_DNA"/>
</dbReference>
<feature type="domain" description="HMA" evidence="1">
    <location>
        <begin position="1"/>
        <end position="72"/>
    </location>
</feature>
<name>A0A6G1DWW5_9ORYZ</name>
<sequence length="72" mass="8004">MKIVLKVPITCKKCKSCILQIVSKTKGIKSLTFDDEKSTLTVIGEVDVVNCCRACRPYYIVDDQPGYSCTIV</sequence>
<organism evidence="2 3">
    <name type="scientific">Oryza meyeriana var. granulata</name>
    <dbReference type="NCBI Taxonomy" id="110450"/>
    <lineage>
        <taxon>Eukaryota</taxon>
        <taxon>Viridiplantae</taxon>
        <taxon>Streptophyta</taxon>
        <taxon>Embryophyta</taxon>
        <taxon>Tracheophyta</taxon>
        <taxon>Spermatophyta</taxon>
        <taxon>Magnoliopsida</taxon>
        <taxon>Liliopsida</taxon>
        <taxon>Poales</taxon>
        <taxon>Poaceae</taxon>
        <taxon>BOP clade</taxon>
        <taxon>Oryzoideae</taxon>
        <taxon>Oryzeae</taxon>
        <taxon>Oryzinae</taxon>
        <taxon>Oryza</taxon>
        <taxon>Oryza meyeriana</taxon>
    </lineage>
</organism>
<dbReference type="InterPro" id="IPR036163">
    <property type="entry name" value="HMA_dom_sf"/>
</dbReference>
<evidence type="ECO:0000259" key="1">
    <source>
        <dbReference type="PROSITE" id="PS50846"/>
    </source>
</evidence>
<dbReference type="GO" id="GO:0046872">
    <property type="term" value="F:metal ion binding"/>
    <property type="evidence" value="ECO:0007669"/>
    <property type="project" value="InterPro"/>
</dbReference>
<gene>
    <name evidence="2" type="ORF">E2562_014625</name>
</gene>
<accession>A0A6G1DWW5</accession>
<reference evidence="2 3" key="1">
    <citation type="submission" date="2019-11" db="EMBL/GenBank/DDBJ databases">
        <title>Whole genome sequence of Oryza granulata.</title>
        <authorList>
            <person name="Li W."/>
        </authorList>
    </citation>
    <scope>NUCLEOTIDE SEQUENCE [LARGE SCALE GENOMIC DNA]</scope>
    <source>
        <strain evidence="3">cv. Menghai</strain>
        <tissue evidence="2">Leaf</tissue>
    </source>
</reference>
<dbReference type="PROSITE" id="PS50846">
    <property type="entry name" value="HMA_2"/>
    <property type="match status" value="1"/>
</dbReference>
<evidence type="ECO:0000313" key="2">
    <source>
        <dbReference type="EMBL" id="KAF0916891.1"/>
    </source>
</evidence>
<dbReference type="SUPFAM" id="SSF55008">
    <property type="entry name" value="HMA, heavy metal-associated domain"/>
    <property type="match status" value="1"/>
</dbReference>
<keyword evidence="3" id="KW-1185">Reference proteome</keyword>
<dbReference type="Proteomes" id="UP000479710">
    <property type="component" value="Unassembled WGS sequence"/>
</dbReference>
<dbReference type="OrthoDB" id="691258at2759"/>
<dbReference type="InterPro" id="IPR006121">
    <property type="entry name" value="HMA_dom"/>
</dbReference>
<dbReference type="Gene3D" id="3.30.70.100">
    <property type="match status" value="1"/>
</dbReference>
<dbReference type="AlphaFoldDB" id="A0A6G1DWW5"/>
<evidence type="ECO:0000313" key="3">
    <source>
        <dbReference type="Proteomes" id="UP000479710"/>
    </source>
</evidence>
<dbReference type="Pfam" id="PF00403">
    <property type="entry name" value="HMA"/>
    <property type="match status" value="1"/>
</dbReference>
<comment type="caution">
    <text evidence="2">The sequence shown here is derived from an EMBL/GenBank/DDBJ whole genome shotgun (WGS) entry which is preliminary data.</text>
</comment>